<evidence type="ECO:0000256" key="1">
    <source>
        <dbReference type="ARBA" id="ARBA00011900"/>
    </source>
</evidence>
<evidence type="ECO:0000259" key="6">
    <source>
        <dbReference type="Pfam" id="PF07669"/>
    </source>
</evidence>
<dbReference type="GO" id="GO:0006304">
    <property type="term" value="P:DNA modification"/>
    <property type="evidence" value="ECO:0007669"/>
    <property type="project" value="InterPro"/>
</dbReference>
<dbReference type="EC" id="2.1.1.72" evidence="1"/>
<organism evidence="7 8">
    <name type="scientific">Phaeodactylibacter luteus</name>
    <dbReference type="NCBI Taxonomy" id="1564516"/>
    <lineage>
        <taxon>Bacteria</taxon>
        <taxon>Pseudomonadati</taxon>
        <taxon>Bacteroidota</taxon>
        <taxon>Saprospiria</taxon>
        <taxon>Saprospirales</taxon>
        <taxon>Haliscomenobacteraceae</taxon>
        <taxon>Phaeodactylibacter</taxon>
    </lineage>
</organism>
<keyword evidence="2 7" id="KW-0489">Methyltransferase</keyword>
<dbReference type="GO" id="GO:0032259">
    <property type="term" value="P:methylation"/>
    <property type="evidence" value="ECO:0007669"/>
    <property type="project" value="UniProtKB-KW"/>
</dbReference>
<dbReference type="NCBIfam" id="NF033452">
    <property type="entry name" value="BREX_1_MTaseX"/>
    <property type="match status" value="1"/>
</dbReference>
<keyword evidence="4" id="KW-0949">S-adenosyl-L-methionine</keyword>
<reference evidence="7 8" key="1">
    <citation type="submission" date="2019-08" db="EMBL/GenBank/DDBJ databases">
        <title>Genome of Phaeodactylibacter luteus.</title>
        <authorList>
            <person name="Bowman J.P."/>
        </authorList>
    </citation>
    <scope>NUCLEOTIDE SEQUENCE [LARGE SCALE GENOMIC DNA]</scope>
    <source>
        <strain evidence="7 8">KCTC 42180</strain>
    </source>
</reference>
<dbReference type="OrthoDB" id="32195at2"/>
<dbReference type="PRINTS" id="PR00507">
    <property type="entry name" value="N12N6MTFRASE"/>
</dbReference>
<feature type="domain" description="Type II methyltransferase M.TaqI-like" evidence="6">
    <location>
        <begin position="324"/>
        <end position="542"/>
    </location>
</feature>
<dbReference type="InterPro" id="IPR029063">
    <property type="entry name" value="SAM-dependent_MTases_sf"/>
</dbReference>
<dbReference type="PANTHER" id="PTHR33841">
    <property type="entry name" value="DNA METHYLTRANSFERASE YEEA-RELATED"/>
    <property type="match status" value="1"/>
</dbReference>
<evidence type="ECO:0000256" key="4">
    <source>
        <dbReference type="ARBA" id="ARBA00022691"/>
    </source>
</evidence>
<keyword evidence="3 7" id="KW-0808">Transferase</keyword>
<dbReference type="EMBL" id="VOOR01000004">
    <property type="protein sequence ID" value="TXB68341.1"/>
    <property type="molecule type" value="Genomic_DNA"/>
</dbReference>
<evidence type="ECO:0000256" key="5">
    <source>
        <dbReference type="ARBA" id="ARBA00047942"/>
    </source>
</evidence>
<dbReference type="SUPFAM" id="SSF53335">
    <property type="entry name" value="S-adenosyl-L-methionine-dependent methyltransferases"/>
    <property type="match status" value="1"/>
</dbReference>
<comment type="catalytic activity">
    <reaction evidence="5">
        <text>a 2'-deoxyadenosine in DNA + S-adenosyl-L-methionine = an N(6)-methyl-2'-deoxyadenosine in DNA + S-adenosyl-L-homocysteine + H(+)</text>
        <dbReference type="Rhea" id="RHEA:15197"/>
        <dbReference type="Rhea" id="RHEA-COMP:12418"/>
        <dbReference type="Rhea" id="RHEA-COMP:12419"/>
        <dbReference type="ChEBI" id="CHEBI:15378"/>
        <dbReference type="ChEBI" id="CHEBI:57856"/>
        <dbReference type="ChEBI" id="CHEBI:59789"/>
        <dbReference type="ChEBI" id="CHEBI:90615"/>
        <dbReference type="ChEBI" id="CHEBI:90616"/>
        <dbReference type="EC" id="2.1.1.72"/>
    </reaction>
</comment>
<evidence type="ECO:0000256" key="3">
    <source>
        <dbReference type="ARBA" id="ARBA00022679"/>
    </source>
</evidence>
<dbReference type="GO" id="GO:0009007">
    <property type="term" value="F:site-specific DNA-methyltransferase (adenine-specific) activity"/>
    <property type="evidence" value="ECO:0007669"/>
    <property type="project" value="UniProtKB-EC"/>
</dbReference>
<dbReference type="InterPro" id="IPR047939">
    <property type="entry name" value="BREX_1_PglX"/>
</dbReference>
<evidence type="ECO:0000313" key="7">
    <source>
        <dbReference type="EMBL" id="TXB68341.1"/>
    </source>
</evidence>
<protein>
    <recommendedName>
        <fullName evidence="1">site-specific DNA-methyltransferase (adenine-specific)</fullName>
        <ecNumber evidence="1">2.1.1.72</ecNumber>
    </recommendedName>
</protein>
<dbReference type="AlphaFoldDB" id="A0A5C6S1D2"/>
<dbReference type="InterPro" id="IPR011639">
    <property type="entry name" value="MethylTrfase_TaqI-like_dom"/>
</dbReference>
<dbReference type="Gene3D" id="3.40.50.150">
    <property type="entry name" value="Vaccinia Virus protein VP39"/>
    <property type="match status" value="1"/>
</dbReference>
<dbReference type="PANTHER" id="PTHR33841:SF1">
    <property type="entry name" value="DNA METHYLTRANSFERASE A"/>
    <property type="match status" value="1"/>
</dbReference>
<proteinExistence type="predicted"/>
<dbReference type="RefSeq" id="WP_147165920.1">
    <property type="nucleotide sequence ID" value="NZ_VOOR01000004.1"/>
</dbReference>
<name>A0A5C6S1D2_9BACT</name>
<comment type="caution">
    <text evidence="7">The sequence shown here is derived from an EMBL/GenBank/DDBJ whole genome shotgun (WGS) entry which is preliminary data.</text>
</comment>
<dbReference type="Proteomes" id="UP000321580">
    <property type="component" value="Unassembled WGS sequence"/>
</dbReference>
<accession>A0A5C6S1D2</accession>
<sequence length="1204" mass="137771">MQTTTLKAFAQDARRKLIEQISNRLEQVLRTDSLEQRERKQQIEQLKRGLEEKGKAALVEEVAYTWFNRLVALRFMDANDYTRPRVLSPADGETLPEILQQAKRGLIEEDLPVDRKRVLQLLNGELPSADPQNEAYQLLLIAACNQWHRAMPFMFQRLQDYTELLVPNDLLSARSIVQDVREGMSGTDAQNVEIIGWLYQFYISEKKDAVFAAKGRVAPADLPAATQLFTPRWIVEYMVQNTLGKLWLQNRPNSGLRAHMPYYIDSPAAQAADFLRIESVTDIRFLDQACGSGHILLYAFELLTLMYEEEGYGKSEIPQLILQHNLRGFEIDERAAQLAGFALMMKARGYYRRIFRKEARPHILQFQDLPLSTEETAEALQACGLQPSDALRTDLEHLQQATNLGSLIQPQADAAEIGQALQAVAQTRATNDVFLRTRLQHLHTALQQLQELGQQVHCVVDNPPYMGGGKMNPALSKWVKENYPMSKSDLFSCFIQRATTATYSKGLIGLVTMESWMFLSSFEQLRLWLLNNLRFCSLTHFGWHVMRIAFGTTSFILQNSKPTSREVGVYSYLSIDDLDREKEAPKVFPVKNNGRYSLKAQQDFQKIPGSPIGYWLSDSFISAFKSDYIFEELGIPRQGLGTTNNNRFTRNWNEVQLGAISFYSANSEDAKKSRAKWFPYIKGGGFRRWYGNYNDVVNWHNDGAQIREALIGKNPNIPRSEKHYFRKGITWGLISSFGFSSRAVNYNCIFDVGGSMAFPEERYKNYLVAFLNSKLTIEFLKVFSPTINFQVGDLKLLPIRYSIDNSLSIDELTLENIEISKSDWDAHETSWDFQRHPLLSGGARSLSEAYATYQAHWREQFAQLHAQEEALNRIFIDLYGLQAELSPEVPLEDITILQSELDRKALKAATVKLSKRQDCPVGSAARQQFVQDALVFDDAEVLAQFISYAVGCMMGRYSLDKDGLILANAGEGLPEYWSKTGTSPDTATFLPDEDGIIPLLAEDYFPDDVAGRFRRFLEAAFGPEQFEANLQFVENALGRDIRSYFVREFYKDHLKRYKKRPIYWLFSSPGKHFQALVYVHRYRPDTVSRLLNDYVRDFIRKLEAQRITLVEITLKADGSPREQTQAQKDIDQIDTILEDVRQYERDILYPLAARKLPLDLDDGVLVNYNKMGRAVLTVTSLNDAKARKKVEGFDWVDFDWGVVV</sequence>
<dbReference type="Pfam" id="PF07669">
    <property type="entry name" value="Eco57I"/>
    <property type="match status" value="1"/>
</dbReference>
<gene>
    <name evidence="7" type="primary">pglX</name>
    <name evidence="7" type="ORF">FRY97_02885</name>
</gene>
<dbReference type="InterPro" id="IPR050953">
    <property type="entry name" value="N4_N6_ade-DNA_methylase"/>
</dbReference>
<keyword evidence="8" id="KW-1185">Reference proteome</keyword>
<evidence type="ECO:0000256" key="2">
    <source>
        <dbReference type="ARBA" id="ARBA00022603"/>
    </source>
</evidence>
<evidence type="ECO:0000313" key="8">
    <source>
        <dbReference type="Proteomes" id="UP000321580"/>
    </source>
</evidence>